<sequence length="150" mass="15212">MLAAVSVLPGDPTALEKQEALMKKYLMLAAAAGLLATSITTAEAEPGGCLKYGAAGAVGGHVANHHGVLGAMGGCATGMYVRHRYRKEARAKAALYDKEHPGAKGTYIEKATAYDVEHSTSPGQMNSTTQPGAAAPAPGAPAAPATQPQQ</sequence>
<feature type="compositionally biased region" description="Low complexity" evidence="1">
    <location>
        <begin position="128"/>
        <end position="150"/>
    </location>
</feature>
<feature type="region of interest" description="Disordered" evidence="1">
    <location>
        <begin position="113"/>
        <end position="150"/>
    </location>
</feature>
<gene>
    <name evidence="2" type="ORF">GLS_c03370</name>
</gene>
<protein>
    <submittedName>
        <fullName evidence="2">Uncharacterized protein</fullName>
    </submittedName>
</protein>
<evidence type="ECO:0000256" key="1">
    <source>
        <dbReference type="SAM" id="MobiDB-lite"/>
    </source>
</evidence>
<reference evidence="2 3" key="1">
    <citation type="journal article" date="2015" name="Appl. Microbiol. Biotechnol.">
        <title>The consequence of an additional NADH dehydrogenase paralog on the growth of Gluconobacter oxydans DSM3504.</title>
        <authorList>
            <person name="Kostner D."/>
            <person name="Luchterhand B."/>
            <person name="Junker A."/>
            <person name="Volland S."/>
            <person name="Daniel R."/>
            <person name="Buchs J."/>
            <person name="Liebl W."/>
            <person name="Ehrenreich A."/>
        </authorList>
    </citation>
    <scope>NUCLEOTIDE SEQUENCE [LARGE SCALE GENOMIC DNA]</scope>
    <source>
        <strain evidence="2">DSM 3504</strain>
    </source>
</reference>
<dbReference type="AlphaFoldDB" id="A0A067Z201"/>
<evidence type="ECO:0000313" key="2">
    <source>
        <dbReference type="EMBL" id="AHK70254.1"/>
    </source>
</evidence>
<name>A0A067Z201_GLUOY</name>
<organism evidence="2 3">
    <name type="scientific">Gluconobacter oxydans DSM 3504</name>
    <dbReference type="NCBI Taxonomy" id="1288313"/>
    <lineage>
        <taxon>Bacteria</taxon>
        <taxon>Pseudomonadati</taxon>
        <taxon>Pseudomonadota</taxon>
        <taxon>Alphaproteobacteria</taxon>
        <taxon>Acetobacterales</taxon>
        <taxon>Acetobacteraceae</taxon>
        <taxon>Gluconobacter</taxon>
    </lineage>
</organism>
<proteinExistence type="predicted"/>
<dbReference type="HOGENOM" id="CLU_145970_0_0_5"/>
<evidence type="ECO:0000313" key="3">
    <source>
        <dbReference type="Proteomes" id="UP000031656"/>
    </source>
</evidence>
<dbReference type="KEGG" id="goy:GLS_c03370"/>
<dbReference type="EMBL" id="CP004373">
    <property type="protein sequence ID" value="AHK70254.1"/>
    <property type="molecule type" value="Genomic_DNA"/>
</dbReference>
<dbReference type="Proteomes" id="UP000031656">
    <property type="component" value="Chromosome"/>
</dbReference>
<accession>A0A067Z201</accession>